<dbReference type="Gene3D" id="1.25.40.10">
    <property type="entry name" value="Tetratricopeptide repeat domain"/>
    <property type="match status" value="1"/>
</dbReference>
<proteinExistence type="predicted"/>
<evidence type="ECO:0000256" key="2">
    <source>
        <dbReference type="ARBA" id="ARBA00022692"/>
    </source>
</evidence>
<feature type="domain" description="O-antigen ligase-related" evidence="6">
    <location>
        <begin position="185"/>
        <end position="337"/>
    </location>
</feature>
<comment type="caution">
    <text evidence="7">The sequence shown here is derived from an EMBL/GenBank/DDBJ whole genome shotgun (WGS) entry which is preliminary data.</text>
</comment>
<accession>A0A840UYK0</accession>
<dbReference type="Proteomes" id="UP000557717">
    <property type="component" value="Unassembled WGS sequence"/>
</dbReference>
<dbReference type="RefSeq" id="WP_184016434.1">
    <property type="nucleotide sequence ID" value="NZ_JACHFD010000004.1"/>
</dbReference>
<feature type="transmembrane region" description="Helical" evidence="5">
    <location>
        <begin position="365"/>
        <end position="382"/>
    </location>
</feature>
<feature type="transmembrane region" description="Helical" evidence="5">
    <location>
        <begin position="148"/>
        <end position="171"/>
    </location>
</feature>
<feature type="transmembrane region" description="Helical" evidence="5">
    <location>
        <begin position="107"/>
        <end position="128"/>
    </location>
</feature>
<keyword evidence="4 5" id="KW-0472">Membrane</keyword>
<comment type="subcellular location">
    <subcellularLocation>
        <location evidence="1">Membrane</location>
        <topology evidence="1">Multi-pass membrane protein</topology>
    </subcellularLocation>
</comment>
<dbReference type="AlphaFoldDB" id="A0A840UYK0"/>
<feature type="transmembrane region" description="Helical" evidence="5">
    <location>
        <begin position="330"/>
        <end position="353"/>
    </location>
</feature>
<dbReference type="InterPro" id="IPR011990">
    <property type="entry name" value="TPR-like_helical_dom_sf"/>
</dbReference>
<keyword evidence="7" id="KW-0436">Ligase</keyword>
<dbReference type="SUPFAM" id="SSF48452">
    <property type="entry name" value="TPR-like"/>
    <property type="match status" value="1"/>
</dbReference>
<protein>
    <submittedName>
        <fullName evidence="7">O-antigen ligase</fullName>
    </submittedName>
</protein>
<dbReference type="EMBL" id="JACHFD010000004">
    <property type="protein sequence ID" value="MBB5350815.1"/>
    <property type="molecule type" value="Genomic_DNA"/>
</dbReference>
<feature type="transmembrane region" description="Helical" evidence="5">
    <location>
        <begin position="388"/>
        <end position="405"/>
    </location>
</feature>
<evidence type="ECO:0000313" key="8">
    <source>
        <dbReference type="Proteomes" id="UP000557717"/>
    </source>
</evidence>
<dbReference type="GO" id="GO:0016874">
    <property type="term" value="F:ligase activity"/>
    <property type="evidence" value="ECO:0007669"/>
    <property type="project" value="UniProtKB-KW"/>
</dbReference>
<dbReference type="GO" id="GO:0016020">
    <property type="term" value="C:membrane"/>
    <property type="evidence" value="ECO:0007669"/>
    <property type="project" value="UniProtKB-SubCell"/>
</dbReference>
<gene>
    <name evidence="7" type="ORF">HNR46_001049</name>
</gene>
<dbReference type="PANTHER" id="PTHR37422">
    <property type="entry name" value="TEICHURONIC ACID BIOSYNTHESIS PROTEIN TUAE"/>
    <property type="match status" value="1"/>
</dbReference>
<dbReference type="PANTHER" id="PTHR37422:SF13">
    <property type="entry name" value="LIPOPOLYSACCHARIDE BIOSYNTHESIS PROTEIN PA4999-RELATED"/>
    <property type="match status" value="1"/>
</dbReference>
<evidence type="ECO:0000256" key="4">
    <source>
        <dbReference type="ARBA" id="ARBA00023136"/>
    </source>
</evidence>
<feature type="transmembrane region" description="Helical" evidence="5">
    <location>
        <begin position="53"/>
        <end position="72"/>
    </location>
</feature>
<feature type="transmembrane region" description="Helical" evidence="5">
    <location>
        <begin position="202"/>
        <end position="221"/>
    </location>
</feature>
<organism evidence="7 8">
    <name type="scientific">Haloferula luteola</name>
    <dbReference type="NCBI Taxonomy" id="595692"/>
    <lineage>
        <taxon>Bacteria</taxon>
        <taxon>Pseudomonadati</taxon>
        <taxon>Verrucomicrobiota</taxon>
        <taxon>Verrucomicrobiia</taxon>
        <taxon>Verrucomicrobiales</taxon>
        <taxon>Verrucomicrobiaceae</taxon>
        <taxon>Haloferula</taxon>
    </lineage>
</organism>
<evidence type="ECO:0000256" key="1">
    <source>
        <dbReference type="ARBA" id="ARBA00004141"/>
    </source>
</evidence>
<name>A0A840UYK0_9BACT</name>
<sequence length="650" mass="71010">MKMLVVAILATLAMAVLWGPQTVAWSWGPALVTLSLGVLGACGVRPAWRYSPILGGLVAAAVLWLGWVAVRSPVREEALQDGLLVVGMLGMAWLGSRLDPRRSAFRALPVGLSFLVLANGVVALVQWMRPEFAWPYGARPYPNPSGFFGHYNYFSNFLVGAAFFCAPRIFFSDDRRWEKVLYAVAVISTIVLVPLSGSRGGLLGLIAACFLFFLGTGLMAWRRKQRGVVVAAIVSPVLGLIVLLLAWASLRGTEGGQMTSSNLNQTFKNNDRLSWYEVAMAVIKEHPLEGGGSRAFAWERNQHWSLKGIGVALENEPFVHNEALQLTADYGWLGFGLVGGALAVLVCFRMVGLVLGEEGEGVEETYGAVGLGVLSALGGMLVQSNFSFVFHLLPSVLLLGLWLGLGGLRGLRPEKGSAIRLLPGRLVSVAGGLGLLYFGVLGSLALAALWPALYAKPPWISESPRKGFERMDEAMEWWPSWRLLQMKGVALRKLASDETATSEQRWADYRAAEATFEKATQLHPKNAALFLDQANALSVLQKNDEAEQSFEQGVKLTGRLETVFQSRFYYAHHLYEAAVRDWNSRQPERARARLEAAKDLLEEAQVLGPRWALHKDLPGLEKQIGELDGFLESAAIAPSGWSRPVPVDGD</sequence>
<evidence type="ECO:0000256" key="5">
    <source>
        <dbReference type="SAM" id="Phobius"/>
    </source>
</evidence>
<reference evidence="7 8" key="1">
    <citation type="submission" date="2020-08" db="EMBL/GenBank/DDBJ databases">
        <title>Genomic Encyclopedia of Type Strains, Phase IV (KMG-IV): sequencing the most valuable type-strain genomes for metagenomic binning, comparative biology and taxonomic classification.</title>
        <authorList>
            <person name="Goeker M."/>
        </authorList>
    </citation>
    <scope>NUCLEOTIDE SEQUENCE [LARGE SCALE GENOMIC DNA]</scope>
    <source>
        <strain evidence="7 8">YC6886</strain>
    </source>
</reference>
<feature type="transmembrane region" description="Helical" evidence="5">
    <location>
        <begin position="426"/>
        <end position="453"/>
    </location>
</feature>
<keyword evidence="8" id="KW-1185">Reference proteome</keyword>
<feature type="transmembrane region" description="Helical" evidence="5">
    <location>
        <begin position="228"/>
        <end position="250"/>
    </location>
</feature>
<keyword evidence="3 5" id="KW-1133">Transmembrane helix</keyword>
<dbReference type="InterPro" id="IPR007016">
    <property type="entry name" value="O-antigen_ligase-rel_domated"/>
</dbReference>
<evidence type="ECO:0000256" key="3">
    <source>
        <dbReference type="ARBA" id="ARBA00022989"/>
    </source>
</evidence>
<dbReference type="Pfam" id="PF04932">
    <property type="entry name" value="Wzy_C"/>
    <property type="match status" value="1"/>
</dbReference>
<keyword evidence="2 5" id="KW-0812">Transmembrane</keyword>
<evidence type="ECO:0000259" key="6">
    <source>
        <dbReference type="Pfam" id="PF04932"/>
    </source>
</evidence>
<feature type="transmembrane region" description="Helical" evidence="5">
    <location>
        <begin position="180"/>
        <end position="196"/>
    </location>
</feature>
<dbReference type="InterPro" id="IPR051533">
    <property type="entry name" value="WaaL-like"/>
</dbReference>
<evidence type="ECO:0000313" key="7">
    <source>
        <dbReference type="EMBL" id="MBB5350815.1"/>
    </source>
</evidence>